<dbReference type="Proteomes" id="UP001187192">
    <property type="component" value="Unassembled WGS sequence"/>
</dbReference>
<dbReference type="EMBL" id="BTGU01000006">
    <property type="protein sequence ID" value="GMN36710.1"/>
    <property type="molecule type" value="Genomic_DNA"/>
</dbReference>
<proteinExistence type="predicted"/>
<evidence type="ECO:0000256" key="1">
    <source>
        <dbReference type="SAM" id="MobiDB-lite"/>
    </source>
</evidence>
<reference evidence="2" key="1">
    <citation type="submission" date="2023-07" db="EMBL/GenBank/DDBJ databases">
        <title>draft genome sequence of fig (Ficus carica).</title>
        <authorList>
            <person name="Takahashi T."/>
            <person name="Nishimura K."/>
        </authorList>
    </citation>
    <scope>NUCLEOTIDE SEQUENCE</scope>
</reference>
<name>A0AA87ZNU6_FICCA</name>
<feature type="compositionally biased region" description="Polar residues" evidence="1">
    <location>
        <begin position="32"/>
        <end position="53"/>
    </location>
</feature>
<protein>
    <submittedName>
        <fullName evidence="2">Uncharacterized protein</fullName>
    </submittedName>
</protein>
<comment type="caution">
    <text evidence="2">The sequence shown here is derived from an EMBL/GenBank/DDBJ whole genome shotgun (WGS) entry which is preliminary data.</text>
</comment>
<feature type="region of interest" description="Disordered" evidence="1">
    <location>
        <begin position="1"/>
        <end position="58"/>
    </location>
</feature>
<keyword evidence="3" id="KW-1185">Reference proteome</keyword>
<dbReference type="AlphaFoldDB" id="A0AA87ZNU6"/>
<evidence type="ECO:0000313" key="2">
    <source>
        <dbReference type="EMBL" id="GMN36710.1"/>
    </source>
</evidence>
<sequence length="166" mass="18290">MDQDRRKRTRDEDQGMNNFSENKRAKIGQEQGYISTNDVPTTATDLSSTSSGSPGYDHSDMAAQGVFDFPWMKDGVVSKSDQCREFEEDVFMSQLVGETTSATTITTPAGIEFSFPDGQSRLCQTPVEAVLEFPEAKFDDANECLLIEDDGFETTESLDCILGALV</sequence>
<evidence type="ECO:0000313" key="3">
    <source>
        <dbReference type="Proteomes" id="UP001187192"/>
    </source>
</evidence>
<dbReference type="Gramene" id="FCD_00005804-RA">
    <property type="protein sequence ID" value="FCD_00005804-RA:cds"/>
    <property type="gene ID" value="FCD_00005804"/>
</dbReference>
<accession>A0AA87ZNU6</accession>
<organism evidence="2 3">
    <name type="scientific">Ficus carica</name>
    <name type="common">Common fig</name>
    <dbReference type="NCBI Taxonomy" id="3494"/>
    <lineage>
        <taxon>Eukaryota</taxon>
        <taxon>Viridiplantae</taxon>
        <taxon>Streptophyta</taxon>
        <taxon>Embryophyta</taxon>
        <taxon>Tracheophyta</taxon>
        <taxon>Spermatophyta</taxon>
        <taxon>Magnoliopsida</taxon>
        <taxon>eudicotyledons</taxon>
        <taxon>Gunneridae</taxon>
        <taxon>Pentapetalae</taxon>
        <taxon>rosids</taxon>
        <taxon>fabids</taxon>
        <taxon>Rosales</taxon>
        <taxon>Moraceae</taxon>
        <taxon>Ficeae</taxon>
        <taxon>Ficus</taxon>
    </lineage>
</organism>
<gene>
    <name evidence="2" type="ORF">TIFTF001_006238</name>
</gene>